<dbReference type="PANTHER" id="PTHR10361">
    <property type="entry name" value="SODIUM-BILE ACID COTRANSPORTER"/>
    <property type="match status" value="1"/>
</dbReference>
<dbReference type="InterPro" id="IPR038770">
    <property type="entry name" value="Na+/solute_symporter_sf"/>
</dbReference>
<feature type="transmembrane region" description="Helical" evidence="5">
    <location>
        <begin position="274"/>
        <end position="296"/>
    </location>
</feature>
<feature type="transmembrane region" description="Helical" evidence="5">
    <location>
        <begin position="6"/>
        <end position="25"/>
    </location>
</feature>
<feature type="transmembrane region" description="Helical" evidence="5">
    <location>
        <begin position="34"/>
        <end position="51"/>
    </location>
</feature>
<evidence type="ECO:0000256" key="5">
    <source>
        <dbReference type="SAM" id="Phobius"/>
    </source>
</evidence>
<gene>
    <name evidence="6" type="ORF">C5749_11870</name>
</gene>
<dbReference type="AlphaFoldDB" id="A0A2S9JM43"/>
<evidence type="ECO:0000313" key="7">
    <source>
        <dbReference type="Proteomes" id="UP000238642"/>
    </source>
</evidence>
<feature type="transmembrane region" description="Helical" evidence="5">
    <location>
        <begin position="149"/>
        <end position="169"/>
    </location>
</feature>
<feature type="transmembrane region" description="Helical" evidence="5">
    <location>
        <begin position="175"/>
        <end position="196"/>
    </location>
</feature>
<keyword evidence="7" id="KW-1185">Reference proteome</keyword>
<dbReference type="RefSeq" id="WP_105727018.1">
    <property type="nucleotide sequence ID" value="NZ_PVBS01000002.1"/>
</dbReference>
<feature type="transmembrane region" description="Helical" evidence="5">
    <location>
        <begin position="333"/>
        <end position="355"/>
    </location>
</feature>
<protein>
    <submittedName>
        <fullName evidence="6">Bile acid:sodium symporter</fullName>
    </submittedName>
</protein>
<evidence type="ECO:0000256" key="1">
    <source>
        <dbReference type="ARBA" id="ARBA00004141"/>
    </source>
</evidence>
<dbReference type="Gene3D" id="1.20.1530.20">
    <property type="match status" value="1"/>
</dbReference>
<feature type="transmembrane region" description="Helical" evidence="5">
    <location>
        <begin position="57"/>
        <end position="75"/>
    </location>
</feature>
<sequence length="448" mass="48802">MHKMKGWSLVASGVVLAVAAIGFFVEGFFYCRHALLLAAMLGAIGMGAFSATKGYQYTMWIVVAVVAGMTFPDRILHVGEFDMRNKWLILVVVQLVMFGMGIQMRLRDFTRIGASGKGVAIGLVTQFTIMPLIGFLLTRGFGFEPEIAAGVILIGCCSSGLASNVMAYIAKANLVLSVTVTALTTLAAPLMTPLMMKVYAGTMVEVSVLSMAMEIIKIMIVPIGAGLLHDYLKTAPRSMYRTIGMTSVFIVLLLLINIGYLWPFFISGFTSTGVAIIEGLLFLLGAIPVGFGYHVLTRKWPFLDKKMPYFSMFGIVYFTAVTTAAGQQYLMQIGFLLFLAAVIHNAAGYFFGYWFSRLFGLNAYSARAMALEVGLQNGGMASGLAGSMGKLGTLGLAAAVFSPWMNISGSILANYWRRKQERIALQTKQSDKEIKSDYKRIELKEDNG</sequence>
<evidence type="ECO:0000256" key="2">
    <source>
        <dbReference type="ARBA" id="ARBA00022692"/>
    </source>
</evidence>
<feature type="transmembrane region" description="Helical" evidence="5">
    <location>
        <begin position="394"/>
        <end position="416"/>
    </location>
</feature>
<organism evidence="6 7">
    <name type="scientific">Sphingobacterium gobiense</name>
    <dbReference type="NCBI Taxonomy" id="1382456"/>
    <lineage>
        <taxon>Bacteria</taxon>
        <taxon>Pseudomonadati</taxon>
        <taxon>Bacteroidota</taxon>
        <taxon>Sphingobacteriia</taxon>
        <taxon>Sphingobacteriales</taxon>
        <taxon>Sphingobacteriaceae</taxon>
        <taxon>Sphingobacterium</taxon>
    </lineage>
</organism>
<evidence type="ECO:0000256" key="4">
    <source>
        <dbReference type="ARBA" id="ARBA00023136"/>
    </source>
</evidence>
<dbReference type="Pfam" id="PF01758">
    <property type="entry name" value="SBF"/>
    <property type="match status" value="1"/>
</dbReference>
<reference evidence="6 7" key="1">
    <citation type="submission" date="2018-02" db="EMBL/GenBank/DDBJ databases">
        <title>The draft genome of Sphingobacterium gobiense H7.</title>
        <authorList>
            <person name="Li L."/>
            <person name="Liu L."/>
            <person name="Zhang X."/>
            <person name="Wang T."/>
            <person name="Liang L."/>
        </authorList>
    </citation>
    <scope>NUCLEOTIDE SEQUENCE [LARGE SCALE GENOMIC DNA]</scope>
    <source>
        <strain evidence="6 7">ACCC 05757</strain>
    </source>
</reference>
<dbReference type="Proteomes" id="UP000238642">
    <property type="component" value="Unassembled WGS sequence"/>
</dbReference>
<dbReference type="EMBL" id="PVBS01000002">
    <property type="protein sequence ID" value="PRD54176.1"/>
    <property type="molecule type" value="Genomic_DNA"/>
</dbReference>
<feature type="transmembrane region" description="Helical" evidence="5">
    <location>
        <begin position="208"/>
        <end position="228"/>
    </location>
</feature>
<keyword evidence="3 5" id="KW-1133">Transmembrane helix</keyword>
<feature type="transmembrane region" description="Helical" evidence="5">
    <location>
        <begin position="118"/>
        <end position="137"/>
    </location>
</feature>
<dbReference type="InterPro" id="IPR004710">
    <property type="entry name" value="Bilac:Na_transpt"/>
</dbReference>
<dbReference type="PANTHER" id="PTHR10361:SF28">
    <property type="entry name" value="P3 PROTEIN-RELATED"/>
    <property type="match status" value="1"/>
</dbReference>
<comment type="subcellular location">
    <subcellularLocation>
        <location evidence="1">Membrane</location>
        <topology evidence="1">Multi-pass membrane protein</topology>
    </subcellularLocation>
</comment>
<dbReference type="OrthoDB" id="9806785at2"/>
<dbReference type="InterPro" id="IPR002657">
    <property type="entry name" value="BilAc:Na_symport/Acr3"/>
</dbReference>
<feature type="transmembrane region" description="Helical" evidence="5">
    <location>
        <begin position="87"/>
        <end position="106"/>
    </location>
</feature>
<evidence type="ECO:0000313" key="6">
    <source>
        <dbReference type="EMBL" id="PRD54176.1"/>
    </source>
</evidence>
<name>A0A2S9JM43_9SPHI</name>
<proteinExistence type="predicted"/>
<feature type="transmembrane region" description="Helical" evidence="5">
    <location>
        <begin position="240"/>
        <end position="262"/>
    </location>
</feature>
<evidence type="ECO:0000256" key="3">
    <source>
        <dbReference type="ARBA" id="ARBA00022989"/>
    </source>
</evidence>
<keyword evidence="2 5" id="KW-0812">Transmembrane</keyword>
<comment type="caution">
    <text evidence="6">The sequence shown here is derived from an EMBL/GenBank/DDBJ whole genome shotgun (WGS) entry which is preliminary data.</text>
</comment>
<keyword evidence="4 5" id="KW-0472">Membrane</keyword>
<accession>A0A2S9JM43</accession>
<dbReference type="GO" id="GO:0016020">
    <property type="term" value="C:membrane"/>
    <property type="evidence" value="ECO:0007669"/>
    <property type="project" value="UniProtKB-SubCell"/>
</dbReference>